<dbReference type="PANTHER" id="PTHR33705:SF2">
    <property type="entry name" value="PHOSPHOCARRIER PROTEIN NPR"/>
    <property type="match status" value="1"/>
</dbReference>
<dbReference type="InterPro" id="IPR001020">
    <property type="entry name" value="PTS_HPr_His_P_site"/>
</dbReference>
<dbReference type="AlphaFoldDB" id="A0AAV3S9M3"/>
<dbReference type="PRINTS" id="PR00107">
    <property type="entry name" value="PHOSPHOCPHPR"/>
</dbReference>
<dbReference type="InterPro" id="IPR050399">
    <property type="entry name" value="HPr"/>
</dbReference>
<keyword evidence="2" id="KW-0963">Cytoplasm</keyword>
<dbReference type="EMBL" id="BAAABL010000059">
    <property type="protein sequence ID" value="GAA0306506.1"/>
    <property type="molecule type" value="Genomic_DNA"/>
</dbReference>
<sequence length="92" mass="9607">MPERVITVVPEEGLHARPASLFVETVNEYDAEVTIGPEGAADDDLVNASSMLAVTGLGVAGGEKLRVVAEGSDAEDVLDALEELLSTPEDEL</sequence>
<dbReference type="PANTHER" id="PTHR33705">
    <property type="entry name" value="PHOSPHOCARRIER PROTEIN HPR"/>
    <property type="match status" value="1"/>
</dbReference>
<evidence type="ECO:0000256" key="3">
    <source>
        <dbReference type="ARBA" id="ARBA00022683"/>
    </source>
</evidence>
<keyword evidence="6" id="KW-1185">Reference proteome</keyword>
<evidence type="ECO:0000256" key="2">
    <source>
        <dbReference type="ARBA" id="ARBA00022490"/>
    </source>
</evidence>
<dbReference type="PROSITE" id="PS00369">
    <property type="entry name" value="PTS_HPR_HIS"/>
    <property type="match status" value="1"/>
</dbReference>
<dbReference type="Pfam" id="PF00381">
    <property type="entry name" value="PTS-HPr"/>
    <property type="match status" value="1"/>
</dbReference>
<evidence type="ECO:0000313" key="6">
    <source>
        <dbReference type="Proteomes" id="UP001500837"/>
    </source>
</evidence>
<gene>
    <name evidence="5" type="ORF">GCM10009066_20400</name>
</gene>
<dbReference type="CDD" id="cd00367">
    <property type="entry name" value="PTS-HPr_like"/>
    <property type="match status" value="1"/>
</dbReference>
<comment type="caution">
    <text evidence="5">The sequence shown here is derived from an EMBL/GenBank/DDBJ whole genome shotgun (WGS) entry which is preliminary data.</text>
</comment>
<name>A0AAV3S9M3_9EURY</name>
<protein>
    <submittedName>
        <fullName evidence="5">HPr family phosphocarrier protein</fullName>
    </submittedName>
</protein>
<accession>A0AAV3S9M3</accession>
<evidence type="ECO:0000256" key="1">
    <source>
        <dbReference type="ARBA" id="ARBA00004496"/>
    </source>
</evidence>
<reference evidence="5 6" key="1">
    <citation type="journal article" date="2019" name="Int. J. Syst. Evol. Microbiol.">
        <title>The Global Catalogue of Microorganisms (GCM) 10K type strain sequencing project: providing services to taxonomists for standard genome sequencing and annotation.</title>
        <authorList>
            <consortium name="The Broad Institute Genomics Platform"/>
            <consortium name="The Broad Institute Genome Sequencing Center for Infectious Disease"/>
            <person name="Wu L."/>
            <person name="Ma J."/>
        </authorList>
    </citation>
    <scope>NUCLEOTIDE SEQUENCE [LARGE SCALE GENOMIC DNA]</scope>
    <source>
        <strain evidence="5 6">JCM 16330</strain>
    </source>
</reference>
<organism evidence="5 6">
    <name type="scientific">Halarchaeum salinum</name>
    <dbReference type="NCBI Taxonomy" id="489912"/>
    <lineage>
        <taxon>Archaea</taxon>
        <taxon>Methanobacteriati</taxon>
        <taxon>Methanobacteriota</taxon>
        <taxon>Stenosarchaea group</taxon>
        <taxon>Halobacteria</taxon>
        <taxon>Halobacteriales</taxon>
        <taxon>Halobacteriaceae</taxon>
    </lineage>
</organism>
<dbReference type="GO" id="GO:0005737">
    <property type="term" value="C:cytoplasm"/>
    <property type="evidence" value="ECO:0007669"/>
    <property type="project" value="UniProtKB-SubCell"/>
</dbReference>
<dbReference type="GO" id="GO:0009401">
    <property type="term" value="P:phosphoenolpyruvate-dependent sugar phosphotransferase system"/>
    <property type="evidence" value="ECO:0007669"/>
    <property type="project" value="UniProtKB-KW"/>
</dbReference>
<dbReference type="NCBIfam" id="TIGR01003">
    <property type="entry name" value="PTS_HPr_family"/>
    <property type="match status" value="1"/>
</dbReference>
<evidence type="ECO:0000259" key="4">
    <source>
        <dbReference type="PROSITE" id="PS51350"/>
    </source>
</evidence>
<feature type="domain" description="HPr" evidence="4">
    <location>
        <begin position="1"/>
        <end position="92"/>
    </location>
</feature>
<evidence type="ECO:0000313" key="5">
    <source>
        <dbReference type="EMBL" id="GAA0306506.1"/>
    </source>
</evidence>
<dbReference type="Gene3D" id="3.30.1340.10">
    <property type="entry name" value="HPr-like"/>
    <property type="match status" value="1"/>
</dbReference>
<dbReference type="SUPFAM" id="SSF55594">
    <property type="entry name" value="HPr-like"/>
    <property type="match status" value="1"/>
</dbReference>
<dbReference type="Proteomes" id="UP001500837">
    <property type="component" value="Unassembled WGS sequence"/>
</dbReference>
<comment type="subcellular location">
    <subcellularLocation>
        <location evidence="1">Cytoplasm</location>
    </subcellularLocation>
</comment>
<keyword evidence="3" id="KW-0598">Phosphotransferase system</keyword>
<dbReference type="InterPro" id="IPR000032">
    <property type="entry name" value="HPr-like"/>
</dbReference>
<dbReference type="InterPro" id="IPR035895">
    <property type="entry name" value="HPr-like_sf"/>
</dbReference>
<dbReference type="RefSeq" id="WP_211312143.1">
    <property type="nucleotide sequence ID" value="NZ_BAAABL010000059.1"/>
</dbReference>
<dbReference type="PROSITE" id="PS51350">
    <property type="entry name" value="PTS_HPR_DOM"/>
    <property type="match status" value="1"/>
</dbReference>
<proteinExistence type="predicted"/>